<keyword evidence="3" id="KW-0255">Endonuclease</keyword>
<keyword evidence="4" id="KW-0378">Hydrolase</keyword>
<dbReference type="STRING" id="1618332.UT15_C0002G0010"/>
<evidence type="ECO:0000256" key="3">
    <source>
        <dbReference type="ARBA" id="ARBA00022759"/>
    </source>
</evidence>
<protein>
    <submittedName>
        <fullName evidence="8">Repressor in ring oxydation complex/ phenylacetic acid degradation pathway related protein (PaaX)</fullName>
    </submittedName>
</protein>
<name>A0A0G0LIP3_9BACT</name>
<reference evidence="8 9" key="1">
    <citation type="journal article" date="2015" name="Nature">
        <title>rRNA introns, odd ribosomes, and small enigmatic genomes across a large radiation of phyla.</title>
        <authorList>
            <person name="Brown C.T."/>
            <person name="Hug L.A."/>
            <person name="Thomas B.C."/>
            <person name="Sharon I."/>
            <person name="Castelle C.J."/>
            <person name="Singh A."/>
            <person name="Wilkins M.J."/>
            <person name="Williams K.H."/>
            <person name="Banfield J.F."/>
        </authorList>
    </citation>
    <scope>NUCLEOTIDE SEQUENCE [LARGE SCALE GENOMIC DNA]</scope>
</reference>
<evidence type="ECO:0000256" key="5">
    <source>
        <dbReference type="ARBA" id="ARBA00022842"/>
    </source>
</evidence>
<dbReference type="GO" id="GO:0006351">
    <property type="term" value="P:DNA-templated transcription"/>
    <property type="evidence" value="ECO:0007669"/>
    <property type="project" value="TreeGrafter"/>
</dbReference>
<dbReference type="Pfam" id="PF20803">
    <property type="entry name" value="PaaX_M"/>
    <property type="match status" value="1"/>
</dbReference>
<evidence type="ECO:0000256" key="6">
    <source>
        <dbReference type="ARBA" id="ARBA00023118"/>
    </source>
</evidence>
<dbReference type="Proteomes" id="UP000033862">
    <property type="component" value="Unassembled WGS sequence"/>
</dbReference>
<dbReference type="GO" id="GO:0043571">
    <property type="term" value="P:maintenance of CRISPR repeat elements"/>
    <property type="evidence" value="ECO:0007669"/>
    <property type="project" value="InterPro"/>
</dbReference>
<dbReference type="AlphaFoldDB" id="A0A0G0LIP3"/>
<organism evidence="8 9">
    <name type="scientific">Berkelbacteria bacterium GW2011_GWA1_39_10</name>
    <dbReference type="NCBI Taxonomy" id="1618332"/>
    <lineage>
        <taxon>Bacteria</taxon>
        <taxon>Candidatus Berkelbacteria</taxon>
    </lineage>
</organism>
<dbReference type="InterPro" id="IPR021127">
    <property type="entry name" value="CRISPR_associated_Cas2"/>
</dbReference>
<dbReference type="EMBL" id="LBVS01000002">
    <property type="protein sequence ID" value="KKQ90937.1"/>
    <property type="molecule type" value="Genomic_DNA"/>
</dbReference>
<evidence type="ECO:0000256" key="2">
    <source>
        <dbReference type="ARBA" id="ARBA00022723"/>
    </source>
</evidence>
<feature type="domain" description="Transcriptional repressor PaaX-like central Cas2-like" evidence="7">
    <location>
        <begin position="76"/>
        <end position="151"/>
    </location>
</feature>
<evidence type="ECO:0000259" key="7">
    <source>
        <dbReference type="Pfam" id="PF20803"/>
    </source>
</evidence>
<keyword evidence="6" id="KW-0051">Antiviral defense</keyword>
<dbReference type="PANTHER" id="PTHR30319">
    <property type="entry name" value="PHENYLACETIC ACID REGULATOR-RELATED TRANSCRIPTIONAL REPRESSOR"/>
    <property type="match status" value="1"/>
</dbReference>
<sequence>MLTPLQEIFILLEDEKVVPLYRINRWGKKANGVLAKFKNLSYAEKIKKEDEFYYKITEKGEREFDKILKPLKETGKWDGKWRLVIFDIPEVNRDVRDRLRRALTKMGMGLLQASVWISPNDIKSEIEEIKNRLKLQNKIKFFEVSRTNGIDNTIIQKSWNLPELEDEYKLFNLSAERILKNINKDTNPKYSAKKLIFQYALILKKDPIMPWEFRRKDHYRNKANEIYKQLRTYVV</sequence>
<evidence type="ECO:0000256" key="4">
    <source>
        <dbReference type="ARBA" id="ARBA00022801"/>
    </source>
</evidence>
<dbReference type="Gene3D" id="3.30.70.2650">
    <property type="match status" value="1"/>
</dbReference>
<evidence type="ECO:0000313" key="9">
    <source>
        <dbReference type="Proteomes" id="UP000033862"/>
    </source>
</evidence>
<gene>
    <name evidence="8" type="ORF">UT15_C0002G0010</name>
</gene>
<comment type="caution">
    <text evidence="8">The sequence shown here is derived from an EMBL/GenBank/DDBJ whole genome shotgun (WGS) entry which is preliminary data.</text>
</comment>
<dbReference type="NCBIfam" id="TIGR01573">
    <property type="entry name" value="cas2"/>
    <property type="match status" value="1"/>
</dbReference>
<dbReference type="InterPro" id="IPR048846">
    <property type="entry name" value="PaaX-like_central"/>
</dbReference>
<dbReference type="PANTHER" id="PTHR30319:SF1">
    <property type="entry name" value="TRANSCRIPTIONAL REPRESSOR PAAX"/>
    <property type="match status" value="1"/>
</dbReference>
<keyword evidence="2" id="KW-0479">Metal-binding</keyword>
<accession>A0A0G0LIP3</accession>
<evidence type="ECO:0000313" key="8">
    <source>
        <dbReference type="EMBL" id="KKQ90937.1"/>
    </source>
</evidence>
<keyword evidence="5" id="KW-0460">Magnesium</keyword>
<dbReference type="GO" id="GO:0004521">
    <property type="term" value="F:RNA endonuclease activity"/>
    <property type="evidence" value="ECO:0007669"/>
    <property type="project" value="InterPro"/>
</dbReference>
<proteinExistence type="predicted"/>
<evidence type="ECO:0000256" key="1">
    <source>
        <dbReference type="ARBA" id="ARBA00022722"/>
    </source>
</evidence>
<keyword evidence="1" id="KW-0540">Nuclease</keyword>